<keyword evidence="4" id="KW-1185">Reference proteome</keyword>
<comment type="caution">
    <text evidence="3">The sequence shown here is derived from an EMBL/GenBank/DDBJ whole genome shotgun (WGS) entry which is preliminary data.</text>
</comment>
<dbReference type="InterPro" id="IPR036876">
    <property type="entry name" value="UVR_dom_sf"/>
</dbReference>
<dbReference type="Gene3D" id="4.10.860.10">
    <property type="entry name" value="UVR domain"/>
    <property type="match status" value="1"/>
</dbReference>
<evidence type="ECO:0000256" key="1">
    <source>
        <dbReference type="ARBA" id="ARBA00023236"/>
    </source>
</evidence>
<gene>
    <name evidence="3" type="ORF">J8H85_13540</name>
</gene>
<reference evidence="3 4" key="1">
    <citation type="submission" date="2021-04" db="EMBL/GenBank/DDBJ databases">
        <title>Mariniflexile gromovii gen. nov., sp. nov., a gliding bacterium isolated from the sea urchin Strongylocentrotus intermedius.</title>
        <authorList>
            <person name="Ko S."/>
            <person name="Le V."/>
            <person name="Ahn C.-Y."/>
            <person name="Oh H.-M."/>
        </authorList>
    </citation>
    <scope>NUCLEOTIDE SEQUENCE [LARGE SCALE GENOMIC DNA]</scope>
    <source>
        <strain evidence="3 4">KCTC 12570</strain>
    </source>
</reference>
<accession>A0ABS4BW91</accession>
<feature type="domain" description="UVR" evidence="2">
    <location>
        <begin position="169"/>
        <end position="204"/>
    </location>
</feature>
<proteinExistence type="predicted"/>
<sequence>MKIENNTPKFEYEEFTIDITNIGINLWDYTGEAKEVKHYLNQPYINYCARIDEYKSVKDVKRTFWNPELDIEAEMMILTDEIYDQWQAGDIIQLKLSVKESNRYFQNKERFIYIQSIDDNGFHCYSSNTYLRALKLSKVFPVQNDLKVDVLEKYGISDLKNNDVNKSELEKLNELKTKLTEAVENEDYEKAATLRDKIKLLEIIVK</sequence>
<dbReference type="Pfam" id="PF02151">
    <property type="entry name" value="UVR"/>
    <property type="match status" value="1"/>
</dbReference>
<evidence type="ECO:0000313" key="3">
    <source>
        <dbReference type="EMBL" id="MBP0904859.1"/>
    </source>
</evidence>
<protein>
    <submittedName>
        <fullName evidence="3">UvrB/UvrC motif-containing protein</fullName>
    </submittedName>
</protein>
<dbReference type="RefSeq" id="WP_209655751.1">
    <property type="nucleotide sequence ID" value="NZ_JAGJCB010000014.1"/>
</dbReference>
<keyword evidence="1" id="KW-0742">SOS response</keyword>
<dbReference type="PROSITE" id="PS50151">
    <property type="entry name" value="UVR"/>
    <property type="match status" value="1"/>
</dbReference>
<evidence type="ECO:0000313" key="4">
    <source>
        <dbReference type="Proteomes" id="UP000670776"/>
    </source>
</evidence>
<organism evidence="3 4">
    <name type="scientific">Mariniflexile gromovii</name>
    <dbReference type="NCBI Taxonomy" id="362523"/>
    <lineage>
        <taxon>Bacteria</taxon>
        <taxon>Pseudomonadati</taxon>
        <taxon>Bacteroidota</taxon>
        <taxon>Flavobacteriia</taxon>
        <taxon>Flavobacteriales</taxon>
        <taxon>Flavobacteriaceae</taxon>
        <taxon>Mariniflexile</taxon>
    </lineage>
</organism>
<name>A0ABS4BW91_9FLAO</name>
<keyword evidence="1" id="KW-0227">DNA damage</keyword>
<dbReference type="SUPFAM" id="SSF46600">
    <property type="entry name" value="C-terminal UvrC-binding domain of UvrB"/>
    <property type="match status" value="1"/>
</dbReference>
<dbReference type="InterPro" id="IPR001943">
    <property type="entry name" value="UVR_dom"/>
</dbReference>
<dbReference type="EMBL" id="JAGJCB010000014">
    <property type="protein sequence ID" value="MBP0904859.1"/>
    <property type="molecule type" value="Genomic_DNA"/>
</dbReference>
<dbReference type="Proteomes" id="UP000670776">
    <property type="component" value="Unassembled WGS sequence"/>
</dbReference>
<evidence type="ECO:0000259" key="2">
    <source>
        <dbReference type="PROSITE" id="PS50151"/>
    </source>
</evidence>